<name>A0ABT2X1Y2_9RHOB</name>
<feature type="transmembrane region" description="Helical" evidence="1">
    <location>
        <begin position="65"/>
        <end position="82"/>
    </location>
</feature>
<comment type="caution">
    <text evidence="2">The sequence shown here is derived from an EMBL/GenBank/DDBJ whole genome shotgun (WGS) entry which is preliminary data.</text>
</comment>
<evidence type="ECO:0008006" key="4">
    <source>
        <dbReference type="Google" id="ProtNLM"/>
    </source>
</evidence>
<evidence type="ECO:0000313" key="2">
    <source>
        <dbReference type="EMBL" id="MCU9847952.1"/>
    </source>
</evidence>
<organism evidence="2 3">
    <name type="scientific">Albidovulum salinarum</name>
    <dbReference type="NCBI Taxonomy" id="2984153"/>
    <lineage>
        <taxon>Bacteria</taxon>
        <taxon>Pseudomonadati</taxon>
        <taxon>Pseudomonadota</taxon>
        <taxon>Alphaproteobacteria</taxon>
        <taxon>Rhodobacterales</taxon>
        <taxon>Paracoccaceae</taxon>
        <taxon>Albidovulum</taxon>
    </lineage>
</organism>
<keyword evidence="1" id="KW-1133">Transmembrane helix</keyword>
<dbReference type="EMBL" id="JAOVQO010000006">
    <property type="protein sequence ID" value="MCU9847952.1"/>
    <property type="molecule type" value="Genomic_DNA"/>
</dbReference>
<evidence type="ECO:0000256" key="1">
    <source>
        <dbReference type="SAM" id="Phobius"/>
    </source>
</evidence>
<gene>
    <name evidence="2" type="ORF">OEZ60_08020</name>
</gene>
<sequence length="86" mass="8493">MEYLMSVDSIVSLISGAIVGGLASMFARGFGPVGNIAAGLVGGLAGGMVFDTLDFMNVGDLADPAIAGFAGSALTMAVVTAIRRAP</sequence>
<reference evidence="2 3" key="1">
    <citation type="submission" date="2022-10" db="EMBL/GenBank/DDBJ databases">
        <title>Defluviimonas sp. nov., isolated from ocean surface sediments.</title>
        <authorList>
            <person name="He W."/>
            <person name="Wang L."/>
            <person name="Zhang D.-F."/>
        </authorList>
    </citation>
    <scope>NUCLEOTIDE SEQUENCE [LARGE SCALE GENOMIC DNA]</scope>
    <source>
        <strain evidence="2 3">WL0024</strain>
    </source>
</reference>
<feature type="transmembrane region" description="Helical" evidence="1">
    <location>
        <begin position="33"/>
        <end position="53"/>
    </location>
</feature>
<dbReference type="RefSeq" id="WP_263334881.1">
    <property type="nucleotide sequence ID" value="NZ_JAOVQO010000006.1"/>
</dbReference>
<keyword evidence="3" id="KW-1185">Reference proteome</keyword>
<feature type="transmembrane region" description="Helical" evidence="1">
    <location>
        <begin position="6"/>
        <end position="26"/>
    </location>
</feature>
<evidence type="ECO:0000313" key="3">
    <source>
        <dbReference type="Proteomes" id="UP001209535"/>
    </source>
</evidence>
<keyword evidence="1" id="KW-0812">Transmembrane</keyword>
<keyword evidence="1" id="KW-0472">Membrane</keyword>
<accession>A0ABT2X1Y2</accession>
<protein>
    <recommendedName>
        <fullName evidence="4">GlsB/YeaQ/YmgE family stress response membrane protein</fullName>
    </recommendedName>
</protein>
<dbReference type="Proteomes" id="UP001209535">
    <property type="component" value="Unassembled WGS sequence"/>
</dbReference>
<proteinExistence type="predicted"/>